<reference evidence="2 3" key="1">
    <citation type="submission" date="2013-06" db="EMBL/GenBank/DDBJ databases">
        <title>The draft sequence of the Mycobacterium elephantis genome.</title>
        <authorList>
            <person name="Pettersson F.B."/>
            <person name="Das S."/>
            <person name="Dasgupta S."/>
            <person name="Bhattacharya A."/>
            <person name="Kirsebom L.A."/>
        </authorList>
    </citation>
    <scope>NUCLEOTIDE SEQUENCE [LARGE SCALE GENOMIC DNA]</scope>
    <source>
        <strain evidence="2 3">DSM 44368</strain>
    </source>
</reference>
<evidence type="ECO:0000256" key="1">
    <source>
        <dbReference type="ARBA" id="ARBA00005254"/>
    </source>
</evidence>
<keyword evidence="3" id="KW-1185">Reference proteome</keyword>
<organism evidence="2 3">
    <name type="scientific">Mycolicibacterium elephantis DSM 44368</name>
    <dbReference type="NCBI Taxonomy" id="1335622"/>
    <lineage>
        <taxon>Bacteria</taxon>
        <taxon>Bacillati</taxon>
        <taxon>Actinomycetota</taxon>
        <taxon>Actinomycetes</taxon>
        <taxon>Mycobacteriales</taxon>
        <taxon>Mycobacteriaceae</taxon>
        <taxon>Mycolicibacterium</taxon>
    </lineage>
</organism>
<dbReference type="Proteomes" id="UP000287177">
    <property type="component" value="Unassembled WGS sequence"/>
</dbReference>
<gene>
    <name evidence="2" type="ORF">MELE44368_15245</name>
</gene>
<protein>
    <submittedName>
        <fullName evidence="2">Enoyl-CoA hydratase</fullName>
    </submittedName>
</protein>
<dbReference type="InterPro" id="IPR001753">
    <property type="entry name" value="Enoyl-CoA_hydra/iso"/>
</dbReference>
<proteinExistence type="inferred from homology"/>
<evidence type="ECO:0000313" key="3">
    <source>
        <dbReference type="Proteomes" id="UP000287177"/>
    </source>
</evidence>
<dbReference type="AlphaFoldDB" id="A0A439DWT3"/>
<comment type="similarity">
    <text evidence="1">Belongs to the enoyl-CoA hydratase/isomerase family.</text>
</comment>
<dbReference type="NCBIfam" id="NF004840">
    <property type="entry name" value="PRK06190.1"/>
    <property type="match status" value="1"/>
</dbReference>
<dbReference type="SUPFAM" id="SSF52096">
    <property type="entry name" value="ClpP/crotonase"/>
    <property type="match status" value="1"/>
</dbReference>
<dbReference type="CDD" id="cd06558">
    <property type="entry name" value="crotonase-like"/>
    <property type="match status" value="1"/>
</dbReference>
<evidence type="ECO:0000313" key="2">
    <source>
        <dbReference type="EMBL" id="RWA21723.1"/>
    </source>
</evidence>
<dbReference type="GO" id="GO:0003824">
    <property type="term" value="F:catalytic activity"/>
    <property type="evidence" value="ECO:0007669"/>
    <property type="project" value="UniProtKB-ARBA"/>
</dbReference>
<dbReference type="InterPro" id="IPR029045">
    <property type="entry name" value="ClpP/crotonase-like_dom_sf"/>
</dbReference>
<dbReference type="Pfam" id="PF00378">
    <property type="entry name" value="ECH_1"/>
    <property type="match status" value="1"/>
</dbReference>
<dbReference type="PANTHER" id="PTHR43802">
    <property type="entry name" value="ENOYL-COA HYDRATASE"/>
    <property type="match status" value="1"/>
</dbReference>
<sequence>MTAEELVLVTDHGPVRVLTMNRPAARNALSRDLVRALYEAFTRADADDDVRVVVLTGADPAFCAGVDLKEAQRDGLAYFEEFRSQSCIAATGNMRTPIIAAINGATFTGGLEMALGCDFLVASEHAVFADTHARVGILPGGGMTARLPQVVGSAMARRLSMTGEVVDAARAERIGLVTEVVEHGRLLDRAVELAVQIAEVPGPIMRGLKEIYTTGAAAVIDPALGAEERIAFAQHRDFEGLGDQFRAVSERNKRQIER</sequence>
<comment type="caution">
    <text evidence="2">The sequence shown here is derived from an EMBL/GenBank/DDBJ whole genome shotgun (WGS) entry which is preliminary data.</text>
</comment>
<dbReference type="RefSeq" id="WP_128107908.1">
    <property type="nucleotide sequence ID" value="NZ_ATDN01000008.1"/>
</dbReference>
<dbReference type="PANTHER" id="PTHR43802:SF1">
    <property type="entry name" value="IP11341P-RELATED"/>
    <property type="match status" value="1"/>
</dbReference>
<dbReference type="EMBL" id="ATDN01000008">
    <property type="protein sequence ID" value="RWA21723.1"/>
    <property type="molecule type" value="Genomic_DNA"/>
</dbReference>
<dbReference type="Gene3D" id="3.90.226.10">
    <property type="entry name" value="2-enoyl-CoA Hydratase, Chain A, domain 1"/>
    <property type="match status" value="1"/>
</dbReference>
<accession>A0A439DWT3</accession>
<name>A0A439DWT3_9MYCO</name>